<reference evidence="2 3" key="1">
    <citation type="submission" date="2014-02" db="EMBL/GenBank/DDBJ databases">
        <title>The small core and large imbalanced accessory genome model reveals a collaborative survival strategy of Sorangium cellulosum strains in nature.</title>
        <authorList>
            <person name="Han K."/>
            <person name="Peng R."/>
            <person name="Blom J."/>
            <person name="Li Y.-Z."/>
        </authorList>
    </citation>
    <scope>NUCLEOTIDE SEQUENCE [LARGE SCALE GENOMIC DNA]</scope>
    <source>
        <strain evidence="2 3">So0157-18</strain>
    </source>
</reference>
<proteinExistence type="predicted"/>
<comment type="caution">
    <text evidence="2">The sequence shown here is derived from an EMBL/GenBank/DDBJ whole genome shotgun (WGS) entry which is preliminary data.</text>
</comment>
<feature type="compositionally biased region" description="Basic and acidic residues" evidence="1">
    <location>
        <begin position="23"/>
        <end position="32"/>
    </location>
</feature>
<evidence type="ECO:0000313" key="3">
    <source>
        <dbReference type="Proteomes" id="UP000075604"/>
    </source>
</evidence>
<feature type="region of interest" description="Disordered" evidence="1">
    <location>
        <begin position="1"/>
        <end position="133"/>
    </location>
</feature>
<organism evidence="2 3">
    <name type="scientific">Sorangium cellulosum</name>
    <name type="common">Polyangium cellulosum</name>
    <dbReference type="NCBI Taxonomy" id="56"/>
    <lineage>
        <taxon>Bacteria</taxon>
        <taxon>Pseudomonadati</taxon>
        <taxon>Myxococcota</taxon>
        <taxon>Polyangia</taxon>
        <taxon>Polyangiales</taxon>
        <taxon>Polyangiaceae</taxon>
        <taxon>Sorangium</taxon>
    </lineage>
</organism>
<evidence type="ECO:0000256" key="1">
    <source>
        <dbReference type="SAM" id="MobiDB-lite"/>
    </source>
</evidence>
<dbReference type="AlphaFoldDB" id="A0A150P9L0"/>
<dbReference type="Proteomes" id="UP000075604">
    <property type="component" value="Unassembled WGS sequence"/>
</dbReference>
<sequence>MAPFLWARPEGGGPIRSPRGQHRLAERERTGELDIEALSPQLRNDPGAPDGLQSEKPRRTRLSCLDEVTSIMSGGGRPHPWAAPRRCDGGTRGVEHRVDHEAEQVAERRRGDESREFLAGRQESQQLGGPGVPWHHEVALDELGPSAVARVRRERKPQVGAHAAGVDLLARSRASI</sequence>
<accession>A0A150P9L0</accession>
<name>A0A150P9L0_SORCE</name>
<gene>
    <name evidence="2" type="ORF">BE04_07840</name>
</gene>
<dbReference type="EMBL" id="JELX01003382">
    <property type="protein sequence ID" value="KYF52377.1"/>
    <property type="molecule type" value="Genomic_DNA"/>
</dbReference>
<protein>
    <submittedName>
        <fullName evidence="2">Uncharacterized protein</fullName>
    </submittedName>
</protein>
<feature type="compositionally biased region" description="Basic and acidic residues" evidence="1">
    <location>
        <begin position="85"/>
        <end position="118"/>
    </location>
</feature>
<evidence type="ECO:0000313" key="2">
    <source>
        <dbReference type="EMBL" id="KYF52377.1"/>
    </source>
</evidence>